<dbReference type="InterPro" id="IPR006015">
    <property type="entry name" value="Universal_stress_UspA"/>
</dbReference>
<dbReference type="Pfam" id="PF00582">
    <property type="entry name" value="Usp"/>
    <property type="match status" value="1"/>
</dbReference>
<evidence type="ECO:0000313" key="3">
    <source>
        <dbReference type="EMBL" id="NAS11924.1"/>
    </source>
</evidence>
<dbReference type="RefSeq" id="WP_161434958.1">
    <property type="nucleotide sequence ID" value="NZ_WXYO01000003.1"/>
</dbReference>
<reference evidence="3 4" key="1">
    <citation type="submission" date="2020-01" db="EMBL/GenBank/DDBJ databases">
        <title>Bacteria diversity of Porities sp.</title>
        <authorList>
            <person name="Wang G."/>
        </authorList>
    </citation>
    <scope>NUCLEOTIDE SEQUENCE [LARGE SCALE GENOMIC DNA]</scope>
    <source>
        <strain evidence="3 4">R33</strain>
    </source>
</reference>
<proteinExistence type="inferred from homology"/>
<dbReference type="InterPro" id="IPR014729">
    <property type="entry name" value="Rossmann-like_a/b/a_fold"/>
</dbReference>
<comment type="similarity">
    <text evidence="1">Belongs to the universal stress protein A family.</text>
</comment>
<dbReference type="SUPFAM" id="SSF52402">
    <property type="entry name" value="Adenine nucleotide alpha hydrolases-like"/>
    <property type="match status" value="2"/>
</dbReference>
<evidence type="ECO:0000313" key="4">
    <source>
        <dbReference type="Proteomes" id="UP000475249"/>
    </source>
</evidence>
<organism evidence="3 4">
    <name type="scientific">Poritiphilus flavus</name>
    <dbReference type="NCBI Taxonomy" id="2697053"/>
    <lineage>
        <taxon>Bacteria</taxon>
        <taxon>Pseudomonadati</taxon>
        <taxon>Bacteroidota</taxon>
        <taxon>Flavobacteriia</taxon>
        <taxon>Flavobacteriales</taxon>
        <taxon>Flavobacteriaceae</taxon>
        <taxon>Poritiphilus</taxon>
    </lineage>
</organism>
<dbReference type="InterPro" id="IPR006016">
    <property type="entry name" value="UspA"/>
</dbReference>
<dbReference type="EMBL" id="WXYO01000003">
    <property type="protein sequence ID" value="NAS11924.1"/>
    <property type="molecule type" value="Genomic_DNA"/>
</dbReference>
<dbReference type="PANTHER" id="PTHR46268:SF6">
    <property type="entry name" value="UNIVERSAL STRESS PROTEIN UP12"/>
    <property type="match status" value="1"/>
</dbReference>
<comment type="caution">
    <text evidence="3">The sequence shown here is derived from an EMBL/GenBank/DDBJ whole genome shotgun (WGS) entry which is preliminary data.</text>
</comment>
<evidence type="ECO:0000256" key="1">
    <source>
        <dbReference type="ARBA" id="ARBA00008791"/>
    </source>
</evidence>
<dbReference type="PANTHER" id="PTHR46268">
    <property type="entry name" value="STRESS RESPONSE PROTEIN NHAX"/>
    <property type="match status" value="1"/>
</dbReference>
<gene>
    <name evidence="3" type="ORF">GTQ38_07930</name>
</gene>
<sequence length="282" mass="32793">MRTVLIPTDFSENALHALKYAQQLYKCLRTRFYLLHAYADEVYGPFQKKEEEEVFESRLKEVRRKAEKQLKELKEEVIGVPPNPLHTIETKASFESLVDAVNDFVNQYNVDLVIMGTRGQTADKKITFGSHTVQVFKYVSCPVLAIPESFEYEQPKRILFPTDYALPYKRRELKLLNDIGREFKARIHCLYISDFEELSHRQEDNKKFLEGSLTAAYLNFETTPVRNKANAILDAVADKKINMLVMVNSRHSFVEDMLYRSTVDELGLSLQIPFLVMQNLPR</sequence>
<dbReference type="PRINTS" id="PR01438">
    <property type="entry name" value="UNVRSLSTRESS"/>
</dbReference>
<dbReference type="Proteomes" id="UP000475249">
    <property type="component" value="Unassembled WGS sequence"/>
</dbReference>
<accession>A0A6L9EB65</accession>
<dbReference type="AlphaFoldDB" id="A0A6L9EB65"/>
<evidence type="ECO:0000259" key="2">
    <source>
        <dbReference type="Pfam" id="PF00582"/>
    </source>
</evidence>
<name>A0A6L9EB65_9FLAO</name>
<feature type="domain" description="UspA" evidence="2">
    <location>
        <begin position="1"/>
        <end position="147"/>
    </location>
</feature>
<dbReference type="Gene3D" id="3.40.50.620">
    <property type="entry name" value="HUPs"/>
    <property type="match status" value="2"/>
</dbReference>
<keyword evidence="4" id="KW-1185">Reference proteome</keyword>
<dbReference type="CDD" id="cd00293">
    <property type="entry name" value="USP-like"/>
    <property type="match status" value="1"/>
</dbReference>
<protein>
    <submittedName>
        <fullName evidence="3">Universal stress protein</fullName>
    </submittedName>
</protein>